<dbReference type="Proteomes" id="UP000187412">
    <property type="component" value="Unassembled WGS sequence"/>
</dbReference>
<dbReference type="EMBL" id="MPTB01000026">
    <property type="protein sequence ID" value="OMD45332.1"/>
    <property type="molecule type" value="Genomic_DNA"/>
</dbReference>
<evidence type="ECO:0000313" key="1">
    <source>
        <dbReference type="EMBL" id="OMD45332.1"/>
    </source>
</evidence>
<name>A0ABX3H7G1_PAEBO</name>
<gene>
    <name evidence="1" type="ORF">BSK56_19600</name>
</gene>
<proteinExistence type="predicted"/>
<reference evidence="1 2" key="1">
    <citation type="submission" date="2016-10" db="EMBL/GenBank/DDBJ databases">
        <title>Paenibacillus species isolates.</title>
        <authorList>
            <person name="Beno S.M."/>
        </authorList>
    </citation>
    <scope>NUCLEOTIDE SEQUENCE [LARGE SCALE GENOMIC DNA]</scope>
    <source>
        <strain evidence="1 2">FSL H7-0744</strain>
    </source>
</reference>
<evidence type="ECO:0000313" key="2">
    <source>
        <dbReference type="Proteomes" id="UP000187412"/>
    </source>
</evidence>
<sequence length="122" mass="14403">MNNQIKIVKVSAEIEKDEFDFKVSPWRLLLETNRYYEIKPELGPVKRIYKEKLNTVTDETKSYADGILSCSAFCIEDRVNEMQLEILRKLQLKINSFRDELQLNQKAIEQQKFLPKMKGSTE</sequence>
<dbReference type="RefSeq" id="WP_076112400.1">
    <property type="nucleotide sequence ID" value="NZ_MPTB01000026.1"/>
</dbReference>
<protein>
    <submittedName>
        <fullName evidence="1">Uncharacterized protein</fullName>
    </submittedName>
</protein>
<comment type="caution">
    <text evidence="1">The sequence shown here is derived from an EMBL/GenBank/DDBJ whole genome shotgun (WGS) entry which is preliminary data.</text>
</comment>
<keyword evidence="2" id="KW-1185">Reference proteome</keyword>
<organism evidence="1 2">
    <name type="scientific">Paenibacillus borealis</name>
    <dbReference type="NCBI Taxonomy" id="160799"/>
    <lineage>
        <taxon>Bacteria</taxon>
        <taxon>Bacillati</taxon>
        <taxon>Bacillota</taxon>
        <taxon>Bacilli</taxon>
        <taxon>Bacillales</taxon>
        <taxon>Paenibacillaceae</taxon>
        <taxon>Paenibacillus</taxon>
    </lineage>
</organism>
<accession>A0ABX3H7G1</accession>